<dbReference type="GO" id="GO:0005886">
    <property type="term" value="C:plasma membrane"/>
    <property type="evidence" value="ECO:0007669"/>
    <property type="project" value="TreeGrafter"/>
</dbReference>
<keyword evidence="4 6" id="KW-1133">Transmembrane helix</keyword>
<dbReference type="PANTHER" id="PTHR11706:SF75">
    <property type="entry name" value="ETHYLENE-INSENSITIVE PROTEIN 2"/>
    <property type="match status" value="1"/>
</dbReference>
<feature type="transmembrane region" description="Helical" evidence="6">
    <location>
        <begin position="77"/>
        <end position="95"/>
    </location>
</feature>
<evidence type="ECO:0000256" key="6">
    <source>
        <dbReference type="SAM" id="Phobius"/>
    </source>
</evidence>
<evidence type="ECO:0000256" key="5">
    <source>
        <dbReference type="ARBA" id="ARBA00023136"/>
    </source>
</evidence>
<dbReference type="EMBL" id="CM007384">
    <property type="protein sequence ID" value="ONK70700.1"/>
    <property type="molecule type" value="Genomic_DNA"/>
</dbReference>
<evidence type="ECO:0000256" key="2">
    <source>
        <dbReference type="ARBA" id="ARBA00009965"/>
    </source>
</evidence>
<gene>
    <name evidence="7" type="ORF">A4U43_C04F620</name>
</gene>
<dbReference type="AlphaFoldDB" id="A0A5P1F2P1"/>
<evidence type="ECO:0000256" key="3">
    <source>
        <dbReference type="ARBA" id="ARBA00022692"/>
    </source>
</evidence>
<dbReference type="Pfam" id="PF01566">
    <property type="entry name" value="Nramp"/>
    <property type="match status" value="1"/>
</dbReference>
<dbReference type="PANTHER" id="PTHR11706">
    <property type="entry name" value="SOLUTE CARRIER PROTEIN FAMILY 11 MEMBER"/>
    <property type="match status" value="1"/>
</dbReference>
<dbReference type="GO" id="GO:0015086">
    <property type="term" value="F:cadmium ion transmembrane transporter activity"/>
    <property type="evidence" value="ECO:0007669"/>
    <property type="project" value="TreeGrafter"/>
</dbReference>
<accession>A0A5P1F2P1</accession>
<feature type="transmembrane region" description="Helical" evidence="6">
    <location>
        <begin position="115"/>
        <end position="137"/>
    </location>
</feature>
<feature type="transmembrane region" description="Helical" evidence="6">
    <location>
        <begin position="184"/>
        <end position="202"/>
    </location>
</feature>
<evidence type="ECO:0000313" key="8">
    <source>
        <dbReference type="Proteomes" id="UP000243459"/>
    </source>
</evidence>
<proteinExistence type="inferred from homology"/>
<dbReference type="GO" id="GO:0005384">
    <property type="term" value="F:manganese ion transmembrane transporter activity"/>
    <property type="evidence" value="ECO:0007669"/>
    <property type="project" value="TreeGrafter"/>
</dbReference>
<feature type="transmembrane region" description="Helical" evidence="6">
    <location>
        <begin position="144"/>
        <end position="164"/>
    </location>
</feature>
<evidence type="ECO:0000256" key="4">
    <source>
        <dbReference type="ARBA" id="ARBA00022989"/>
    </source>
</evidence>
<keyword evidence="5 6" id="KW-0472">Membrane</keyword>
<feature type="transmembrane region" description="Helical" evidence="6">
    <location>
        <begin position="40"/>
        <end position="65"/>
    </location>
</feature>
<dbReference type="PRINTS" id="PR00447">
    <property type="entry name" value="NATRESASSCMP"/>
</dbReference>
<comment type="subcellular location">
    <subcellularLocation>
        <location evidence="1">Membrane</location>
        <topology evidence="1">Multi-pass membrane protein</topology>
    </subcellularLocation>
</comment>
<organism evidence="7 8">
    <name type="scientific">Asparagus officinalis</name>
    <name type="common">Garden asparagus</name>
    <dbReference type="NCBI Taxonomy" id="4686"/>
    <lineage>
        <taxon>Eukaryota</taxon>
        <taxon>Viridiplantae</taxon>
        <taxon>Streptophyta</taxon>
        <taxon>Embryophyta</taxon>
        <taxon>Tracheophyta</taxon>
        <taxon>Spermatophyta</taxon>
        <taxon>Magnoliopsida</taxon>
        <taxon>Liliopsida</taxon>
        <taxon>Asparagales</taxon>
        <taxon>Asparagaceae</taxon>
        <taxon>Asparagoideae</taxon>
        <taxon>Asparagus</taxon>
    </lineage>
</organism>
<dbReference type="OrthoDB" id="409173at2759"/>
<keyword evidence="8" id="KW-1185">Reference proteome</keyword>
<dbReference type="Proteomes" id="UP000243459">
    <property type="component" value="Chromosome 4"/>
</dbReference>
<evidence type="ECO:0000313" key="7">
    <source>
        <dbReference type="EMBL" id="ONK70700.1"/>
    </source>
</evidence>
<name>A0A5P1F2P1_ASPOF</name>
<dbReference type="OMA" id="QICSNEY"/>
<keyword evidence="3 6" id="KW-0812">Transmembrane</keyword>
<sequence length="238" mass="26205">MDSLVPQSSAFQVALLLFMEYVDLGKLVAAIEGGSCFGLGLLLLLFYNCTAVLLQCLASYISLVTGKDLAQVCSEQYSRLSFVLLGTAIELSMIASDVTKILSVAYGFHVLFEMDLFTCTSLASILSVVLPIFVFSLGYHNLKVLHVSIAIFSSLFYVLGVHLIQLETSFSPHKAYSDVNLKNAHTVMALLGAQIVPHNFYIQPYIIQLQRKQLDASMSVVLQTHLFTFVGSFCIQQL</sequence>
<dbReference type="InterPro" id="IPR001046">
    <property type="entry name" value="NRAMP_fam"/>
</dbReference>
<evidence type="ECO:0000256" key="1">
    <source>
        <dbReference type="ARBA" id="ARBA00004141"/>
    </source>
</evidence>
<comment type="similarity">
    <text evidence="2">Belongs to the NRAMP (TC 2.A.55) family.</text>
</comment>
<protein>
    <submittedName>
        <fullName evidence="7">Uncharacterized protein</fullName>
    </submittedName>
</protein>
<dbReference type="Gramene" id="ONK70700">
    <property type="protein sequence ID" value="ONK70700"/>
    <property type="gene ID" value="A4U43_C04F620"/>
</dbReference>
<reference evidence="8" key="1">
    <citation type="journal article" date="2017" name="Nat. Commun.">
        <title>The asparagus genome sheds light on the origin and evolution of a young Y chromosome.</title>
        <authorList>
            <person name="Harkess A."/>
            <person name="Zhou J."/>
            <person name="Xu C."/>
            <person name="Bowers J.E."/>
            <person name="Van der Hulst R."/>
            <person name="Ayyampalayam S."/>
            <person name="Mercati F."/>
            <person name="Riccardi P."/>
            <person name="McKain M.R."/>
            <person name="Kakrana A."/>
            <person name="Tang H."/>
            <person name="Ray J."/>
            <person name="Groenendijk J."/>
            <person name="Arikit S."/>
            <person name="Mathioni S.M."/>
            <person name="Nakano M."/>
            <person name="Shan H."/>
            <person name="Telgmann-Rauber A."/>
            <person name="Kanno A."/>
            <person name="Yue Z."/>
            <person name="Chen H."/>
            <person name="Li W."/>
            <person name="Chen Y."/>
            <person name="Xu X."/>
            <person name="Zhang Y."/>
            <person name="Luo S."/>
            <person name="Chen H."/>
            <person name="Gao J."/>
            <person name="Mao Z."/>
            <person name="Pires J.C."/>
            <person name="Luo M."/>
            <person name="Kudrna D."/>
            <person name="Wing R.A."/>
            <person name="Meyers B.C."/>
            <person name="Yi K."/>
            <person name="Kong H."/>
            <person name="Lavrijsen P."/>
            <person name="Sunseri F."/>
            <person name="Falavigna A."/>
            <person name="Ye Y."/>
            <person name="Leebens-Mack J.H."/>
            <person name="Chen G."/>
        </authorList>
    </citation>
    <scope>NUCLEOTIDE SEQUENCE [LARGE SCALE GENOMIC DNA]</scope>
    <source>
        <strain evidence="8">cv. DH0086</strain>
    </source>
</reference>
<dbReference type="GO" id="GO:0034755">
    <property type="term" value="P:iron ion transmembrane transport"/>
    <property type="evidence" value="ECO:0007669"/>
    <property type="project" value="TreeGrafter"/>
</dbReference>